<dbReference type="EMBL" id="MJIE01000001">
    <property type="protein sequence ID" value="OLR56914.1"/>
    <property type="molecule type" value="Genomic_DNA"/>
</dbReference>
<keyword evidence="1" id="KW-0134">Cell wall</keyword>
<dbReference type="InterPro" id="IPR026466">
    <property type="entry name" value="Fim_isopep_form_D2_dom"/>
</dbReference>
<evidence type="ECO:0000259" key="6">
    <source>
        <dbReference type="PROSITE" id="PS50847"/>
    </source>
</evidence>
<dbReference type="AlphaFoldDB" id="A0A1Q9JL88"/>
<dbReference type="InterPro" id="IPR046473">
    <property type="entry name" value="Sgo0707-like_N2"/>
</dbReference>
<dbReference type="Gene3D" id="2.60.40.10">
    <property type="entry name" value="Immunoglobulins"/>
    <property type="match status" value="1"/>
</dbReference>
<gene>
    <name evidence="7" type="ORF">BHK98_02750</name>
</gene>
<accession>A0A1Q9JL88</accession>
<dbReference type="InterPro" id="IPR041184">
    <property type="entry name" value="T6_Ig-like"/>
</dbReference>
<dbReference type="InterPro" id="IPR013783">
    <property type="entry name" value="Ig-like_fold"/>
</dbReference>
<evidence type="ECO:0000256" key="1">
    <source>
        <dbReference type="ARBA" id="ARBA00022512"/>
    </source>
</evidence>
<dbReference type="Gene3D" id="2.60.40.740">
    <property type="match status" value="1"/>
</dbReference>
<dbReference type="Pfam" id="PF17802">
    <property type="entry name" value="SpaA"/>
    <property type="match status" value="1"/>
</dbReference>
<sequence>MEMEKKNTMNRIQQSWVIVLIAMLISMFSYTSATVFADTTATMTVKNVEAGATVKAYKIVKEGENGDWTAVLKDSIEDPIHPTADEITTLAGKTGSLGTPINMEKSGDNYVGQGEPGMYLVLVSKTDSTKVYNPMIVSVNYKSGATLEGGSVDANSNFKITDVAYAKSSTPTLDKKITGKTNNSSVTGDDTAYGDTLKPGDKTSFEITTTIPSYSKQYQNSNLKFEIKDTVSEGLNAPTDIVVKEGTKILEKGEGEDYTLVQDGKTFTIKFTNKYLLSGNAAKNITVTYKAELNNSATVGFDANTNKAKLEYSDSPSTINDKKEKTTYHYTFDIDGDVMGSKNIKGEEIIKVGVDKTSGELITKKESTGSSTTTTPLKGAKFTLYVAGADGEKTNVVAGTAETGSDGLMHFSKLDAGKYVLVETEAPKGYVKNDTEVPVEISATLNANGTLASYSVKIDNKITSTYEGKYDGGTVVNTVDKTGDTALFNNYKPGGLPSTGGMGTYIFMIIGGALIALAAALYAKNRKRQAE</sequence>
<evidence type="ECO:0000313" key="8">
    <source>
        <dbReference type="Proteomes" id="UP000187404"/>
    </source>
</evidence>
<dbReference type="SUPFAM" id="SSF49478">
    <property type="entry name" value="Cna protein B-type domain"/>
    <property type="match status" value="1"/>
</dbReference>
<keyword evidence="5" id="KW-0472">Membrane</keyword>
<dbReference type="Proteomes" id="UP000187404">
    <property type="component" value="Unassembled WGS sequence"/>
</dbReference>
<keyword evidence="2" id="KW-0964">Secreted</keyword>
<dbReference type="Pfam" id="PF00746">
    <property type="entry name" value="Gram_pos_anchor"/>
    <property type="match status" value="1"/>
</dbReference>
<dbReference type="NCBIfam" id="TIGR04226">
    <property type="entry name" value="RrgB_K2N_iso_D2"/>
    <property type="match status" value="1"/>
</dbReference>
<feature type="transmembrane region" description="Helical" evidence="5">
    <location>
        <begin position="502"/>
        <end position="523"/>
    </location>
</feature>
<dbReference type="InterPro" id="IPR041033">
    <property type="entry name" value="SpaA_PFL_dom_1"/>
</dbReference>
<keyword evidence="3" id="KW-0732">Signal</keyword>
<evidence type="ECO:0000256" key="2">
    <source>
        <dbReference type="ARBA" id="ARBA00022525"/>
    </source>
</evidence>
<comment type="caution">
    <text evidence="7">The sequence shown here is derived from an EMBL/GenBank/DDBJ whole genome shotgun (WGS) entry which is preliminary data.</text>
</comment>
<name>A0A1Q9JL88_9FIRM</name>
<keyword evidence="5" id="KW-0812">Transmembrane</keyword>
<keyword evidence="5" id="KW-1133">Transmembrane helix</keyword>
<dbReference type="Pfam" id="PF20623">
    <property type="entry name" value="Sgo0707_N2"/>
    <property type="match status" value="1"/>
</dbReference>
<reference evidence="7 8" key="1">
    <citation type="journal article" date="2016" name="Appl. Environ. Microbiol.">
        <title>Function and Phylogeny of Bacterial Butyryl Coenzyme A:Acetate Transferases and Their Diversity in the Proximal Colon of Swine.</title>
        <authorList>
            <person name="Trachsel J."/>
            <person name="Bayles D.O."/>
            <person name="Looft T."/>
            <person name="Levine U.Y."/>
            <person name="Allen H.K."/>
        </authorList>
    </citation>
    <scope>NUCLEOTIDE SEQUENCE [LARGE SCALE GENOMIC DNA]</scope>
    <source>
        <strain evidence="7 8">68-3-10</strain>
    </source>
</reference>
<feature type="domain" description="Gram-positive cocci surface proteins LPxTG" evidence="6">
    <location>
        <begin position="496"/>
        <end position="531"/>
    </location>
</feature>
<evidence type="ECO:0000256" key="3">
    <source>
        <dbReference type="ARBA" id="ARBA00022729"/>
    </source>
</evidence>
<organism evidence="7 8">
    <name type="scientific">Hornefia porci</name>
    <dbReference type="NCBI Taxonomy" id="2652292"/>
    <lineage>
        <taxon>Bacteria</taxon>
        <taxon>Bacillati</taxon>
        <taxon>Bacillota</taxon>
        <taxon>Clostridia</taxon>
        <taxon>Peptostreptococcales</taxon>
        <taxon>Anaerovoracaceae</taxon>
        <taxon>Hornefia</taxon>
    </lineage>
</organism>
<evidence type="ECO:0000256" key="4">
    <source>
        <dbReference type="ARBA" id="ARBA00023088"/>
    </source>
</evidence>
<keyword evidence="8" id="KW-1185">Reference proteome</keyword>
<dbReference type="Pfam" id="PF18002">
    <property type="entry name" value="T6_Ig_like"/>
    <property type="match status" value="1"/>
</dbReference>
<evidence type="ECO:0000256" key="5">
    <source>
        <dbReference type="SAM" id="Phobius"/>
    </source>
</evidence>
<dbReference type="InterPro" id="IPR019931">
    <property type="entry name" value="LPXTG_anchor"/>
</dbReference>
<dbReference type="PROSITE" id="PS50847">
    <property type="entry name" value="GRAM_POS_ANCHORING"/>
    <property type="match status" value="1"/>
</dbReference>
<dbReference type="NCBIfam" id="TIGR01167">
    <property type="entry name" value="LPXTG_anchor"/>
    <property type="match status" value="1"/>
</dbReference>
<protein>
    <submittedName>
        <fullName evidence="7">Fimbrial protein</fullName>
    </submittedName>
</protein>
<keyword evidence="4" id="KW-0572">Peptidoglycan-anchor</keyword>
<evidence type="ECO:0000313" key="7">
    <source>
        <dbReference type="EMBL" id="OLR56914.1"/>
    </source>
</evidence>
<dbReference type="STRING" id="1261640.BHK98_02750"/>
<proteinExistence type="predicted"/>